<evidence type="ECO:0000256" key="5">
    <source>
        <dbReference type="SAM" id="SignalP"/>
    </source>
</evidence>
<feature type="signal peptide" evidence="5">
    <location>
        <begin position="1"/>
        <end position="24"/>
    </location>
</feature>
<keyword evidence="2 5" id="KW-0732">Signal</keyword>
<dbReference type="Pfam" id="PF00561">
    <property type="entry name" value="Abhydrolase_1"/>
    <property type="match status" value="1"/>
</dbReference>
<dbReference type="PANTHER" id="PTHR43248">
    <property type="entry name" value="2-SUCCINYL-6-HYDROXY-2,4-CYCLOHEXADIENE-1-CARBOXYLATE SYNTHASE"/>
    <property type="match status" value="1"/>
</dbReference>
<feature type="region of interest" description="Disordered" evidence="4">
    <location>
        <begin position="497"/>
        <end position="527"/>
    </location>
</feature>
<gene>
    <name evidence="8" type="ORF">Phou_079100</name>
</gene>
<dbReference type="PANTHER" id="PTHR43248:SF29">
    <property type="entry name" value="TRIPEPTIDYL AMINOPEPTIDASE"/>
    <property type="match status" value="1"/>
</dbReference>
<dbReference type="InterPro" id="IPR051601">
    <property type="entry name" value="Serine_prot/Carboxylest_S33"/>
</dbReference>
<name>A0A6V8KJY9_9ACTN</name>
<comment type="similarity">
    <text evidence="1">Belongs to the peptidase S33 family.</text>
</comment>
<evidence type="ECO:0000256" key="2">
    <source>
        <dbReference type="ARBA" id="ARBA00022729"/>
    </source>
</evidence>
<reference evidence="8 9" key="2">
    <citation type="submission" date="2020-03" db="EMBL/GenBank/DDBJ databases">
        <authorList>
            <person name="Ichikawa N."/>
            <person name="Kimura A."/>
            <person name="Kitahashi Y."/>
            <person name="Uohara A."/>
        </authorList>
    </citation>
    <scope>NUCLEOTIDE SEQUENCE [LARGE SCALE GENOMIC DNA]</scope>
    <source>
        <strain evidence="8 9">NBRC 108639</strain>
    </source>
</reference>
<reference evidence="8 9" key="1">
    <citation type="submission" date="2020-03" db="EMBL/GenBank/DDBJ databases">
        <title>Whole genome shotgun sequence of Phytohabitans houttuyneae NBRC 108639.</title>
        <authorList>
            <person name="Komaki H."/>
            <person name="Tamura T."/>
        </authorList>
    </citation>
    <scope>NUCLEOTIDE SEQUENCE [LARGE SCALE GENOMIC DNA]</scope>
    <source>
        <strain evidence="8 9">NBRC 108639</strain>
    </source>
</reference>
<evidence type="ECO:0000256" key="3">
    <source>
        <dbReference type="ARBA" id="ARBA00022801"/>
    </source>
</evidence>
<protein>
    <submittedName>
        <fullName evidence="8">Alpha/beta hydrolase</fullName>
    </submittedName>
</protein>
<dbReference type="SUPFAM" id="SSF53474">
    <property type="entry name" value="alpha/beta-Hydrolases"/>
    <property type="match status" value="1"/>
</dbReference>
<evidence type="ECO:0000259" key="6">
    <source>
        <dbReference type="Pfam" id="PF00561"/>
    </source>
</evidence>
<dbReference type="Pfam" id="PF08386">
    <property type="entry name" value="Abhydrolase_4"/>
    <property type="match status" value="1"/>
</dbReference>
<evidence type="ECO:0000259" key="7">
    <source>
        <dbReference type="Pfam" id="PF08386"/>
    </source>
</evidence>
<evidence type="ECO:0000256" key="4">
    <source>
        <dbReference type="SAM" id="MobiDB-lite"/>
    </source>
</evidence>
<keyword evidence="9" id="KW-1185">Reference proteome</keyword>
<feature type="chain" id="PRO_5028802409" evidence="5">
    <location>
        <begin position="25"/>
        <end position="527"/>
    </location>
</feature>
<dbReference type="AlphaFoldDB" id="A0A6V8KJY9"/>
<dbReference type="InterPro" id="IPR029058">
    <property type="entry name" value="AB_hydrolase_fold"/>
</dbReference>
<dbReference type="EMBL" id="BLPF01000003">
    <property type="protein sequence ID" value="GFJ83730.1"/>
    <property type="molecule type" value="Genomic_DNA"/>
</dbReference>
<evidence type="ECO:0000313" key="8">
    <source>
        <dbReference type="EMBL" id="GFJ83730.1"/>
    </source>
</evidence>
<dbReference type="Gene3D" id="3.40.50.1820">
    <property type="entry name" value="alpha/beta hydrolase"/>
    <property type="match status" value="1"/>
</dbReference>
<dbReference type="Proteomes" id="UP000482800">
    <property type="component" value="Unassembled WGS sequence"/>
</dbReference>
<dbReference type="InterPro" id="IPR000073">
    <property type="entry name" value="AB_hydrolase_1"/>
</dbReference>
<dbReference type="GO" id="GO:0016787">
    <property type="term" value="F:hydrolase activity"/>
    <property type="evidence" value="ECO:0007669"/>
    <property type="project" value="UniProtKB-KW"/>
</dbReference>
<accession>A0A6V8KJY9</accession>
<organism evidence="8 9">
    <name type="scientific">Phytohabitans houttuyneae</name>
    <dbReference type="NCBI Taxonomy" id="1076126"/>
    <lineage>
        <taxon>Bacteria</taxon>
        <taxon>Bacillati</taxon>
        <taxon>Actinomycetota</taxon>
        <taxon>Actinomycetes</taxon>
        <taxon>Micromonosporales</taxon>
        <taxon>Micromonosporaceae</taxon>
    </lineage>
</organism>
<dbReference type="InterPro" id="IPR013595">
    <property type="entry name" value="Pept_S33_TAP-like_C"/>
</dbReference>
<sequence length="527" mass="56947">MRSKLLAAATILAVAIAGPPTSPALGGERTRALVWGDCPAVPPELERDPRQQCASLHLPLDYRRSSGPTISVAISRIATAKPTLRRGILLSNPGGPGGPGLDMPSRLAALLPAEVLDRYDLVGFDPRGVGHSTPVTCGMSVDTPLDLQVPFPAPDGSIDRNIAFGQQTARDCANLSGHLLPFITTANTARDMDGIRVALGERELSYLGYSYGTYLGAVYASLFPQHSDRFVLDSAIDPKRVWSDQWHTFSIGFTLRFPDFTAWAAARDATYQLGATQQAVSRLYDQITAQLDRAPVTLPDGFVVNGNVFRLVTFDRLYHDLNFPQLAAFWRLFTRPGAGPTAAAAARTPIGAAVEVPVDNFRAAQYAVVCDDAAWSRDVRMYQRNVAVDRRTFPRTAGFPANAWPCAFWANQPVEPPVRVTSNGPRNMLILQNLRDPATPWITGFGLRQALGRRAVMVSVDQGGHGVYGVTNAPCASQIATAFLSTGVLPEHDRLCPGQRPGAVTDQRSAPRPPAFPTPYGLRADGR</sequence>
<dbReference type="RefSeq" id="WP_173066550.1">
    <property type="nucleotide sequence ID" value="NZ_BAABGO010000066.1"/>
</dbReference>
<proteinExistence type="inferred from homology"/>
<feature type="domain" description="AB hydrolase-1" evidence="6">
    <location>
        <begin position="89"/>
        <end position="274"/>
    </location>
</feature>
<keyword evidence="3 8" id="KW-0378">Hydrolase</keyword>
<comment type="caution">
    <text evidence="8">The sequence shown here is derived from an EMBL/GenBank/DDBJ whole genome shotgun (WGS) entry which is preliminary data.</text>
</comment>
<evidence type="ECO:0000256" key="1">
    <source>
        <dbReference type="ARBA" id="ARBA00010088"/>
    </source>
</evidence>
<evidence type="ECO:0000313" key="9">
    <source>
        <dbReference type="Proteomes" id="UP000482800"/>
    </source>
</evidence>
<feature type="domain" description="Peptidase S33 tripeptidyl aminopeptidase-like C-terminal" evidence="7">
    <location>
        <begin position="404"/>
        <end position="496"/>
    </location>
</feature>